<dbReference type="OrthoDB" id="2626at2157"/>
<dbReference type="GeneID" id="24820640"/>
<dbReference type="Proteomes" id="UP000032408">
    <property type="component" value="Chromosome"/>
</dbReference>
<dbReference type="EMBL" id="CP011070">
    <property type="protein sequence ID" value="AJW71141.1"/>
    <property type="molecule type" value="Genomic_DNA"/>
</dbReference>
<proteinExistence type="predicted"/>
<dbReference type="KEGG" id="nin:NADRNF5_1458"/>
<organism evidence="1 2">
    <name type="scientific">Nitrosopumilus adriaticus</name>
    <dbReference type="NCBI Taxonomy" id="1580092"/>
    <lineage>
        <taxon>Archaea</taxon>
        <taxon>Nitrososphaerota</taxon>
        <taxon>Nitrososphaeria</taxon>
        <taxon>Nitrosopumilales</taxon>
        <taxon>Nitrosopumilaceae</taxon>
        <taxon>Nitrosopumilus</taxon>
    </lineage>
</organism>
<keyword evidence="2" id="KW-1185">Reference proteome</keyword>
<sequence>MKEISIELLLKNMNQENNYEDDIWRTCLDEKGKRYRRKDISNSLKKLEALGFIKKTKLSGTDIHYNKSSYLDSNDYVGFVNDVMFTNESKIKESLKKLEFKKIFVEISKDLNSYKIANQSKANYENLLDAFSNLTELASAIELVNKTSKNEELKNKLKTCHSEIKETLEQTNEKIIRERKSNEIIIIQRRFAGRIPNPGFLKL</sequence>
<name>A0A0D5C339_9ARCH</name>
<gene>
    <name evidence="1" type="ORF">NADRNF5_1458</name>
</gene>
<reference evidence="2" key="1">
    <citation type="submission" date="2015-03" db="EMBL/GenBank/DDBJ databases">
        <title>Characterization of two novel Thaumarchaeota isolated from the Northern Adriatic Sea.</title>
        <authorList>
            <person name="Bayer B."/>
            <person name="Vojvoda J."/>
            <person name="Offre P."/>
            <person name="Srivastava A."/>
            <person name="Elisabeth N."/>
            <person name="Garcia J.A.L."/>
            <person name="Schleper C."/>
            <person name="Herndl G.J."/>
        </authorList>
    </citation>
    <scope>NUCLEOTIDE SEQUENCE [LARGE SCALE GENOMIC DNA]</scope>
    <source>
        <strain evidence="2">NF5</strain>
    </source>
</reference>
<dbReference type="AlphaFoldDB" id="A0A0D5C339"/>
<protein>
    <submittedName>
        <fullName evidence="1">Uncharacterized protein</fullName>
    </submittedName>
</protein>
<reference evidence="1 2" key="2">
    <citation type="journal article" date="2016" name="ISME J.">
        <title>Physiological and genomic characterization of two novel marine thaumarchaeal strains indicates niche differentiation.</title>
        <authorList>
            <person name="Bayer B."/>
            <person name="Vojvoda J."/>
            <person name="Offre P."/>
            <person name="Alves R.J."/>
            <person name="Elisabeth N.H."/>
            <person name="Garcia J.A."/>
            <person name="Volland J.M."/>
            <person name="Srivastava A."/>
            <person name="Schleper C."/>
            <person name="Herndl G.J."/>
        </authorList>
    </citation>
    <scope>NUCLEOTIDE SEQUENCE [LARGE SCALE GENOMIC DNA]</scope>
    <source>
        <strain evidence="1 2">NF5</strain>
    </source>
</reference>
<evidence type="ECO:0000313" key="1">
    <source>
        <dbReference type="EMBL" id="AJW71141.1"/>
    </source>
</evidence>
<accession>A0A0D5C339</accession>
<evidence type="ECO:0000313" key="2">
    <source>
        <dbReference type="Proteomes" id="UP000032408"/>
    </source>
</evidence>
<dbReference type="HOGENOM" id="CLU_1357859_0_0_2"/>
<dbReference type="RefSeq" id="WP_048116494.1">
    <property type="nucleotide sequence ID" value="NZ_CP011070.1"/>
</dbReference>